<keyword evidence="3" id="KW-0175">Coiled coil</keyword>
<dbReference type="EMBL" id="SRLB01000053">
    <property type="protein sequence ID" value="TGD93164.1"/>
    <property type="molecule type" value="Genomic_DNA"/>
</dbReference>
<dbReference type="AlphaFoldDB" id="A0A4Z0NF07"/>
<gene>
    <name evidence="6" type="ORF">EU555_33715</name>
</gene>
<dbReference type="PANTHER" id="PTHR32089">
    <property type="entry name" value="METHYL-ACCEPTING CHEMOTAXIS PROTEIN MCPB"/>
    <property type="match status" value="1"/>
</dbReference>
<evidence type="ECO:0000256" key="4">
    <source>
        <dbReference type="SAM" id="Phobius"/>
    </source>
</evidence>
<dbReference type="SUPFAM" id="SSF58104">
    <property type="entry name" value="Methyl-accepting chemotaxis protein (MCP) signaling domain"/>
    <property type="match status" value="1"/>
</dbReference>
<feature type="domain" description="Methyl-accepting transducer" evidence="5">
    <location>
        <begin position="230"/>
        <end position="466"/>
    </location>
</feature>
<accession>A0A4Z0NF07</accession>
<proteinExistence type="predicted"/>
<sequence>MMTIDTLRHAYARILVKLLWLHLPVLAATQALVGGLELGQLACAALLAGIATLLWWRDPIGLPTRLTSGVALIGMPALLLVALEGHPWQADTHMYFFACLAVLVGWCDWRVLVAAAGATAVHHLALSLTLPALVFPGSATGDIARVLLHAGIVLVETGVLMWIAHMVAKAFSALGVAEQTVTETERLRRLEVERSEAEDEAERVRRAATSQLADGFEVAVGGIVGEVSTAAGDVQATARTLTAAAGRNAAQARVVATAAAEAADAVDVTAGAMRDLGASVVEIGRQVDASADRAQAAVSEAERTAGLVRELSEAVVRIDDVVGLISSIAAQTNLLALNATIEAARAGTAGRGFAVVAAEVKQLAGQTARATAEIGEQIGRIQLSTEQAVGAIGSIGERIRDINAVTAAIAAAVEEQDATTQEIIRSVGQAASRTGSVRETIGAVAGIASETGLAAERMLASASALSHQAGHLDDQVRSFVASVRAG</sequence>
<dbReference type="Pfam" id="PF00015">
    <property type="entry name" value="MCPsignal"/>
    <property type="match status" value="1"/>
</dbReference>
<keyword evidence="4" id="KW-1133">Transmembrane helix</keyword>
<evidence type="ECO:0000313" key="6">
    <source>
        <dbReference type="EMBL" id="TGD93164.1"/>
    </source>
</evidence>
<organism evidence="6 7">
    <name type="scientific">Methylobacterium nonmethylotrophicum</name>
    <dbReference type="NCBI Taxonomy" id="1141884"/>
    <lineage>
        <taxon>Bacteria</taxon>
        <taxon>Pseudomonadati</taxon>
        <taxon>Pseudomonadota</taxon>
        <taxon>Alphaproteobacteria</taxon>
        <taxon>Hyphomicrobiales</taxon>
        <taxon>Methylobacteriaceae</taxon>
        <taxon>Methylobacterium</taxon>
    </lineage>
</organism>
<feature type="transmembrane region" description="Helical" evidence="4">
    <location>
        <begin position="68"/>
        <end position="88"/>
    </location>
</feature>
<feature type="transmembrane region" description="Helical" evidence="4">
    <location>
        <begin position="120"/>
        <end position="137"/>
    </location>
</feature>
<dbReference type="SMART" id="SM00283">
    <property type="entry name" value="MA"/>
    <property type="match status" value="1"/>
</dbReference>
<evidence type="ECO:0000256" key="1">
    <source>
        <dbReference type="ARBA" id="ARBA00023224"/>
    </source>
</evidence>
<reference evidence="6 7" key="1">
    <citation type="submission" date="2019-04" db="EMBL/GenBank/DDBJ databases">
        <authorList>
            <person name="Feng G."/>
            <person name="Zhu H."/>
        </authorList>
    </citation>
    <scope>NUCLEOTIDE SEQUENCE [LARGE SCALE GENOMIC DNA]</scope>
    <source>
        <strain evidence="6 7">6HR-1</strain>
    </source>
</reference>
<dbReference type="PANTHER" id="PTHR32089:SF112">
    <property type="entry name" value="LYSOZYME-LIKE PROTEIN-RELATED"/>
    <property type="match status" value="1"/>
</dbReference>
<feature type="transmembrane region" description="Helical" evidence="4">
    <location>
        <begin position="12"/>
        <end position="32"/>
    </location>
</feature>
<dbReference type="PROSITE" id="PS50111">
    <property type="entry name" value="CHEMOTAXIS_TRANSDUC_2"/>
    <property type="match status" value="1"/>
</dbReference>
<dbReference type="OrthoDB" id="354287at2"/>
<keyword evidence="4" id="KW-0472">Membrane</keyword>
<feature type="coiled-coil region" evidence="3">
    <location>
        <begin position="180"/>
        <end position="207"/>
    </location>
</feature>
<evidence type="ECO:0000259" key="5">
    <source>
        <dbReference type="PROSITE" id="PS50111"/>
    </source>
</evidence>
<dbReference type="RefSeq" id="WP_135419703.1">
    <property type="nucleotide sequence ID" value="NZ_SRLB01000053.1"/>
</dbReference>
<dbReference type="GO" id="GO:0007165">
    <property type="term" value="P:signal transduction"/>
    <property type="evidence" value="ECO:0007669"/>
    <property type="project" value="UniProtKB-KW"/>
</dbReference>
<feature type="transmembrane region" description="Helical" evidence="4">
    <location>
        <begin position="38"/>
        <end position="56"/>
    </location>
</feature>
<comment type="caution">
    <text evidence="6">The sequence shown here is derived from an EMBL/GenBank/DDBJ whole genome shotgun (WGS) entry which is preliminary data.</text>
</comment>
<keyword evidence="7" id="KW-1185">Reference proteome</keyword>
<name>A0A4Z0NF07_9HYPH</name>
<evidence type="ECO:0000256" key="2">
    <source>
        <dbReference type="PROSITE-ProRule" id="PRU00284"/>
    </source>
</evidence>
<protein>
    <submittedName>
        <fullName evidence="6">Chemotaxis protein</fullName>
    </submittedName>
</protein>
<dbReference type="Gene3D" id="1.10.287.950">
    <property type="entry name" value="Methyl-accepting chemotaxis protein"/>
    <property type="match status" value="1"/>
</dbReference>
<keyword evidence="4" id="KW-0812">Transmembrane</keyword>
<feature type="transmembrane region" description="Helical" evidence="4">
    <location>
        <begin position="143"/>
        <end position="164"/>
    </location>
</feature>
<evidence type="ECO:0000256" key="3">
    <source>
        <dbReference type="SAM" id="Coils"/>
    </source>
</evidence>
<keyword evidence="1 2" id="KW-0807">Transducer</keyword>
<dbReference type="GO" id="GO:0016020">
    <property type="term" value="C:membrane"/>
    <property type="evidence" value="ECO:0007669"/>
    <property type="project" value="InterPro"/>
</dbReference>
<dbReference type="InterPro" id="IPR004089">
    <property type="entry name" value="MCPsignal_dom"/>
</dbReference>
<dbReference type="Proteomes" id="UP000297535">
    <property type="component" value="Unassembled WGS sequence"/>
</dbReference>
<evidence type="ECO:0000313" key="7">
    <source>
        <dbReference type="Proteomes" id="UP000297535"/>
    </source>
</evidence>